<dbReference type="Proteomes" id="UP001162131">
    <property type="component" value="Unassembled WGS sequence"/>
</dbReference>
<reference evidence="1" key="1">
    <citation type="submission" date="2021-09" db="EMBL/GenBank/DDBJ databases">
        <authorList>
            <consortium name="AG Swart"/>
            <person name="Singh M."/>
            <person name="Singh A."/>
            <person name="Seah K."/>
            <person name="Emmerich C."/>
        </authorList>
    </citation>
    <scope>NUCLEOTIDE SEQUENCE</scope>
    <source>
        <strain evidence="1">ATCC30299</strain>
    </source>
</reference>
<dbReference type="AlphaFoldDB" id="A0AAU9JVW0"/>
<dbReference type="EMBL" id="CAJZBQ010000053">
    <property type="protein sequence ID" value="CAG9331878.1"/>
    <property type="molecule type" value="Genomic_DNA"/>
</dbReference>
<sequence length="85" mass="10198">MELARIARKEQIYQSKIFVRGMISALSTQRAFPDVLWIETSLRKNTLHFSMQGNKTNDRMRAHREQTLNGNHYYKSRKRSLRSWL</sequence>
<evidence type="ECO:0000313" key="2">
    <source>
        <dbReference type="Proteomes" id="UP001162131"/>
    </source>
</evidence>
<proteinExistence type="predicted"/>
<comment type="caution">
    <text evidence="1">The sequence shown here is derived from an EMBL/GenBank/DDBJ whole genome shotgun (WGS) entry which is preliminary data.</text>
</comment>
<keyword evidence="2" id="KW-1185">Reference proteome</keyword>
<evidence type="ECO:0000313" key="1">
    <source>
        <dbReference type="EMBL" id="CAG9331878.1"/>
    </source>
</evidence>
<protein>
    <submittedName>
        <fullName evidence="1">Uncharacterized protein</fullName>
    </submittedName>
</protein>
<name>A0AAU9JVW0_9CILI</name>
<gene>
    <name evidence="1" type="ORF">BSTOLATCC_MIC53937</name>
</gene>
<accession>A0AAU9JVW0</accession>
<organism evidence="1 2">
    <name type="scientific">Blepharisma stoltei</name>
    <dbReference type="NCBI Taxonomy" id="1481888"/>
    <lineage>
        <taxon>Eukaryota</taxon>
        <taxon>Sar</taxon>
        <taxon>Alveolata</taxon>
        <taxon>Ciliophora</taxon>
        <taxon>Postciliodesmatophora</taxon>
        <taxon>Heterotrichea</taxon>
        <taxon>Heterotrichida</taxon>
        <taxon>Blepharismidae</taxon>
        <taxon>Blepharisma</taxon>
    </lineage>
</organism>